<dbReference type="Gene3D" id="3.10.20.90">
    <property type="entry name" value="Phosphatidylinositol 3-kinase Catalytic Subunit, Chain A, domain 1"/>
    <property type="match status" value="1"/>
</dbReference>
<dbReference type="GO" id="GO:0005886">
    <property type="term" value="C:plasma membrane"/>
    <property type="evidence" value="ECO:0007669"/>
    <property type="project" value="TreeGrafter"/>
</dbReference>
<dbReference type="InterPro" id="IPR014847">
    <property type="entry name" value="FA"/>
</dbReference>
<keyword evidence="4" id="KW-1185">Reference proteome</keyword>
<dbReference type="CDD" id="cd14473">
    <property type="entry name" value="FERM_B-lobe"/>
    <property type="match status" value="1"/>
</dbReference>
<dbReference type="PANTHER" id="PTHR23280">
    <property type="entry name" value="4.1 G PROTEIN"/>
    <property type="match status" value="1"/>
</dbReference>
<dbReference type="InterPro" id="IPR035963">
    <property type="entry name" value="FERM_2"/>
</dbReference>
<dbReference type="InterPro" id="IPR018980">
    <property type="entry name" value="FERM_PH-like_C"/>
</dbReference>
<dbReference type="Pfam" id="PF00373">
    <property type="entry name" value="FERM_M"/>
    <property type="match status" value="1"/>
</dbReference>
<dbReference type="Gene3D" id="1.20.80.10">
    <property type="match status" value="1"/>
</dbReference>
<keyword evidence="2" id="KW-0812">Transmembrane</keyword>
<dbReference type="SMART" id="SM01196">
    <property type="entry name" value="FERM_C"/>
    <property type="match status" value="1"/>
</dbReference>
<dbReference type="GO" id="GO:0005856">
    <property type="term" value="C:cytoskeleton"/>
    <property type="evidence" value="ECO:0007669"/>
    <property type="project" value="TreeGrafter"/>
</dbReference>
<feature type="compositionally biased region" description="Basic and acidic residues" evidence="1">
    <location>
        <begin position="399"/>
        <end position="412"/>
    </location>
</feature>
<keyword evidence="2" id="KW-1133">Transmembrane helix</keyword>
<dbReference type="InterPro" id="IPR029071">
    <property type="entry name" value="Ubiquitin-like_domsf"/>
</dbReference>
<dbReference type="PANTHER" id="PTHR23280:SF21">
    <property type="entry name" value="PROTEIN 4.1 HOMOLOG"/>
    <property type="match status" value="1"/>
</dbReference>
<feature type="region of interest" description="Disordered" evidence="1">
    <location>
        <begin position="399"/>
        <end position="418"/>
    </location>
</feature>
<dbReference type="Gene3D" id="2.30.29.30">
    <property type="entry name" value="Pleckstrin-homology domain (PH domain)/Phosphotyrosine-binding domain (PTB)"/>
    <property type="match status" value="1"/>
</dbReference>
<sequence length="1065" mass="121812">MFQRGSDGEALFTLVSADLSIEEREYFSLCFYDTEGTRHWLYNNKKILRQLKGLPWEFCFEVKFYPTAPSSLNDDHARYNLFLQLRNDICSGRLPATIDTYATLGSLVAQSEFGDAKPTSEYEHYLKSTKFAPQSSERLIEMITVKHKEHKGLTSGEAENLYMDTCKQQSMYGIFVFNAKVKLFLIVYFPLRVVFLFFHVVFYIQDNKGVPVGIGVCAHGIYIYKGQIRVNRFPWQGIIKISYRKNQFAIKLKAGEVCSLDIVIFMILCYESFRIQTWTFQVDKKEVTVVYKFKDHQHAKRTWKCAVEHHTLIQPDEKPKSSLFRWGSARFRYQGRTQFQTKMASQMFDKPAVAEVQRASSARLTHSLDNVAKEQLVGGHPMPSPATCYDISGQRENRKLNDKVGNDLPSRDVDEDDDDDELVYTPIESPLFAAYNLYEHSYATPPTSNEFVLLQSLQHTTSYLCQTSDRNDLASIRHTCVEPNSNSYPFSCRDHLSHGLINSTVRQPDVEERPISDYVQVYHTGHYHNLNHGTRSQQLNLRGDNNHRNGIATIRRINPNNELDYHPIRYFVDVRHSGFSYMPRIRRLRHPGHEEVRDVKPSDYTFETISKARLERLQPSKEITAHNIREYSLVYHPGYSHVFPRKSLNGNIPPIRLVAKILPTSPFLKKSRNQTQNSEFQDCPVYDKSGAEAFSSKEISKPQKFSVPKVYDETAKFVENGNKSQRITKNEEKRNFALETTEKWSSLPSSPHTTNKNEVVNKEGTHTVFTDQHGGYSCRRWKYGCHEDVEKDRVRKEAYGVASMSHNSPPELTNKQSDLQSVLLREHVQAYLHGQSWDAANDSKTDHNLSASTAKKASEEDTAQQIRLAPLVAHNRSADNSVSTKLKGRQNDDSTGFLGFWEPGSRMLGKDSVGLSAYPSSDKYVGPLDDISCQKDIDKIPFDVPAPAVYEPTAEHHGSDHHRVHLVTRWRHGGDEEVVEKDHVRPETYGIASTSYDGPLELTTRESDLLSTPLEEHAQVYHHGQSWDAANDSKTDHNLSVSTANKPSEEVTARQIRLIARVPHN</sequence>
<reference evidence="5" key="2">
    <citation type="submission" date="2016-03" db="UniProtKB">
        <authorList>
            <consortium name="WormBaseParasite"/>
        </authorList>
    </citation>
    <scope>IDENTIFICATION</scope>
</reference>
<dbReference type="InterPro" id="IPR018979">
    <property type="entry name" value="FERM_N"/>
</dbReference>
<feature type="region of interest" description="Disordered" evidence="1">
    <location>
        <begin position="836"/>
        <end position="862"/>
    </location>
</feature>
<dbReference type="SMART" id="SM01195">
    <property type="entry name" value="FA"/>
    <property type="match status" value="1"/>
</dbReference>
<dbReference type="SUPFAM" id="SSF50729">
    <property type="entry name" value="PH domain-like"/>
    <property type="match status" value="1"/>
</dbReference>
<evidence type="ECO:0000259" key="3">
    <source>
        <dbReference type="PROSITE" id="PS50057"/>
    </source>
</evidence>
<dbReference type="SMART" id="SM00295">
    <property type="entry name" value="B41"/>
    <property type="match status" value="1"/>
</dbReference>
<dbReference type="InterPro" id="IPR019748">
    <property type="entry name" value="FERM_central"/>
</dbReference>
<accession>A0A0K0DBY7</accession>
<dbReference type="WBParaSite" id="ACAC_0000800801-mRNA-1">
    <property type="protein sequence ID" value="ACAC_0000800801-mRNA-1"/>
    <property type="gene ID" value="ACAC_0000800801"/>
</dbReference>
<evidence type="ECO:0000313" key="4">
    <source>
        <dbReference type="Proteomes" id="UP000035642"/>
    </source>
</evidence>
<feature type="region of interest" description="Disordered" evidence="1">
    <location>
        <begin position="1028"/>
        <end position="1048"/>
    </location>
</feature>
<dbReference type="InterPro" id="IPR014352">
    <property type="entry name" value="FERM/acyl-CoA-bd_prot_sf"/>
</dbReference>
<dbReference type="SUPFAM" id="SSF54236">
    <property type="entry name" value="Ubiquitin-like"/>
    <property type="match status" value="1"/>
</dbReference>
<dbReference type="InterPro" id="IPR000299">
    <property type="entry name" value="FERM_domain"/>
</dbReference>
<dbReference type="CDD" id="cd01765">
    <property type="entry name" value="FERM_F0_F1"/>
    <property type="match status" value="1"/>
</dbReference>
<evidence type="ECO:0000256" key="1">
    <source>
        <dbReference type="SAM" id="MobiDB-lite"/>
    </source>
</evidence>
<dbReference type="PROSITE" id="PS50057">
    <property type="entry name" value="FERM_3"/>
    <property type="match status" value="1"/>
</dbReference>
<dbReference type="AlphaFoldDB" id="A0A0K0DBY7"/>
<dbReference type="STRING" id="6313.A0A0K0DBY7"/>
<evidence type="ECO:0000256" key="2">
    <source>
        <dbReference type="SAM" id="Phobius"/>
    </source>
</evidence>
<protein>
    <submittedName>
        <fullName evidence="5">FERM domain-containing protein</fullName>
    </submittedName>
</protein>
<proteinExistence type="predicted"/>
<dbReference type="Pfam" id="PF09380">
    <property type="entry name" value="FERM_C"/>
    <property type="match status" value="1"/>
</dbReference>
<dbReference type="SUPFAM" id="SSF47031">
    <property type="entry name" value="Second domain of FERM"/>
    <property type="match status" value="1"/>
</dbReference>
<evidence type="ECO:0000313" key="5">
    <source>
        <dbReference type="WBParaSite" id="ACAC_0000800801-mRNA-1"/>
    </source>
</evidence>
<dbReference type="Proteomes" id="UP000035642">
    <property type="component" value="Unassembled WGS sequence"/>
</dbReference>
<feature type="domain" description="FERM" evidence="3">
    <location>
        <begin position="1"/>
        <end position="317"/>
    </location>
</feature>
<dbReference type="GO" id="GO:0031032">
    <property type="term" value="P:actomyosin structure organization"/>
    <property type="evidence" value="ECO:0007669"/>
    <property type="project" value="TreeGrafter"/>
</dbReference>
<dbReference type="PRINTS" id="PR00935">
    <property type="entry name" value="BAND41"/>
</dbReference>
<feature type="transmembrane region" description="Helical" evidence="2">
    <location>
        <begin position="183"/>
        <end position="204"/>
    </location>
</feature>
<dbReference type="Pfam" id="PF09379">
    <property type="entry name" value="FERM_N"/>
    <property type="match status" value="1"/>
</dbReference>
<keyword evidence="2" id="KW-0472">Membrane</keyword>
<organism evidence="4 5">
    <name type="scientific">Angiostrongylus cantonensis</name>
    <name type="common">Rat lungworm</name>
    <dbReference type="NCBI Taxonomy" id="6313"/>
    <lineage>
        <taxon>Eukaryota</taxon>
        <taxon>Metazoa</taxon>
        <taxon>Ecdysozoa</taxon>
        <taxon>Nematoda</taxon>
        <taxon>Chromadorea</taxon>
        <taxon>Rhabditida</taxon>
        <taxon>Rhabditina</taxon>
        <taxon>Rhabditomorpha</taxon>
        <taxon>Strongyloidea</taxon>
        <taxon>Metastrongylidae</taxon>
        <taxon>Angiostrongylus</taxon>
    </lineage>
</organism>
<dbReference type="InterPro" id="IPR011993">
    <property type="entry name" value="PH-like_dom_sf"/>
</dbReference>
<reference evidence="4" key="1">
    <citation type="submission" date="2012-09" db="EMBL/GenBank/DDBJ databases">
        <authorList>
            <person name="Martin A.A."/>
        </authorList>
    </citation>
    <scope>NUCLEOTIDE SEQUENCE</scope>
</reference>
<name>A0A0K0DBY7_ANGCA</name>
<dbReference type="InterPro" id="IPR019749">
    <property type="entry name" value="Band_41_domain"/>
</dbReference>